<dbReference type="Gramene" id="ERN04270">
    <property type="protein sequence ID" value="ERN04270"/>
    <property type="gene ID" value="AMTR_s00077p00166950"/>
</dbReference>
<dbReference type="FunFam" id="1.25.40.10:FF:000627">
    <property type="entry name" value="Pentatricopeptide repeat-containing protein"/>
    <property type="match status" value="1"/>
</dbReference>
<evidence type="ECO:0000256" key="1">
    <source>
        <dbReference type="ARBA" id="ARBA00022737"/>
    </source>
</evidence>
<name>W1PB72_AMBTC</name>
<feature type="repeat" description="PPR" evidence="2">
    <location>
        <begin position="22"/>
        <end position="56"/>
    </location>
</feature>
<dbReference type="eggNOG" id="KOG4197">
    <property type="taxonomic scope" value="Eukaryota"/>
</dbReference>
<dbReference type="OMA" id="ELEPEHC"/>
<dbReference type="FunFam" id="1.25.40.10:FF:000366">
    <property type="entry name" value="Pentatricopeptide (PPR) repeat-containing protein"/>
    <property type="match status" value="1"/>
</dbReference>
<reference evidence="4" key="1">
    <citation type="journal article" date="2013" name="Science">
        <title>The Amborella genome and the evolution of flowering plants.</title>
        <authorList>
            <consortium name="Amborella Genome Project"/>
        </authorList>
    </citation>
    <scope>NUCLEOTIDE SEQUENCE [LARGE SCALE GENOMIC DNA]</scope>
</reference>
<dbReference type="NCBIfam" id="TIGR00756">
    <property type="entry name" value="PPR"/>
    <property type="match status" value="5"/>
</dbReference>
<dbReference type="InterPro" id="IPR046848">
    <property type="entry name" value="E_motif"/>
</dbReference>
<proteinExistence type="predicted"/>
<dbReference type="SUPFAM" id="SSF48452">
    <property type="entry name" value="TPR-like"/>
    <property type="match status" value="1"/>
</dbReference>
<dbReference type="Proteomes" id="UP000017836">
    <property type="component" value="Unassembled WGS sequence"/>
</dbReference>
<dbReference type="InterPro" id="IPR002885">
    <property type="entry name" value="PPR_rpt"/>
</dbReference>
<evidence type="ECO:0000313" key="4">
    <source>
        <dbReference type="Proteomes" id="UP000017836"/>
    </source>
</evidence>
<dbReference type="FunFam" id="1.25.40.10:FF:000031">
    <property type="entry name" value="Pentatricopeptide repeat-containing protein mitochondrial"/>
    <property type="match status" value="1"/>
</dbReference>
<dbReference type="GO" id="GO:0003723">
    <property type="term" value="F:RNA binding"/>
    <property type="evidence" value="ECO:0007669"/>
    <property type="project" value="InterPro"/>
</dbReference>
<dbReference type="EMBL" id="KI394293">
    <property type="protein sequence ID" value="ERN04270.1"/>
    <property type="molecule type" value="Genomic_DNA"/>
</dbReference>
<feature type="repeat" description="PPR" evidence="2">
    <location>
        <begin position="193"/>
        <end position="223"/>
    </location>
</feature>
<dbReference type="Pfam" id="PF13041">
    <property type="entry name" value="PPR_2"/>
    <property type="match status" value="3"/>
</dbReference>
<dbReference type="PANTHER" id="PTHR47926">
    <property type="entry name" value="PENTATRICOPEPTIDE REPEAT-CONTAINING PROTEIN"/>
    <property type="match status" value="1"/>
</dbReference>
<keyword evidence="1" id="KW-0677">Repeat</keyword>
<dbReference type="Pfam" id="PF01535">
    <property type="entry name" value="PPR"/>
    <property type="match status" value="2"/>
</dbReference>
<keyword evidence="4" id="KW-1185">Reference proteome</keyword>
<dbReference type="HOGENOM" id="CLU_002706_37_2_1"/>
<feature type="repeat" description="PPR" evidence="2">
    <location>
        <begin position="295"/>
        <end position="325"/>
    </location>
</feature>
<feature type="repeat" description="PPR" evidence="2">
    <location>
        <begin position="123"/>
        <end position="157"/>
    </location>
</feature>
<dbReference type="FunFam" id="1.25.40.10:FF:000682">
    <property type="entry name" value="Pentatricopeptide repeat-containing protein At3g16610"/>
    <property type="match status" value="1"/>
</dbReference>
<dbReference type="GO" id="GO:0009451">
    <property type="term" value="P:RNA modification"/>
    <property type="evidence" value="ECO:0007669"/>
    <property type="project" value="InterPro"/>
</dbReference>
<evidence type="ECO:0000256" key="2">
    <source>
        <dbReference type="PROSITE-ProRule" id="PRU00708"/>
    </source>
</evidence>
<dbReference type="Gene3D" id="1.25.40.10">
    <property type="entry name" value="Tetratricopeptide repeat domain"/>
    <property type="match status" value="5"/>
</dbReference>
<dbReference type="AlphaFoldDB" id="W1PB72"/>
<dbReference type="InterPro" id="IPR046960">
    <property type="entry name" value="PPR_At4g14850-like_plant"/>
</dbReference>
<sequence length="566" mass="63228">MYSKCDCLNEACLVFDQTQDRNVFAYNAIMAGLSAHEFFSETIEAYAELWKSGLIPDKFTFPCTLKAFSNSSELGRGRNVHAILIHLGLDSDVYIGSSLINFYLKFDVCDDARQVFDGMTHRDIVLWNAMVTGYAQIGRFDEALEVFELMEREGMEPSKFTLSGILSVFAATGDLDKGKEIHDCVRKLGFESDMVVCNALIDMYGKCKSMDDSRKLFEEMPERDLFSWNSIILGYVNAGKHEEALHMFDRMRAGDISPDSITLSTVLPSCSSLAAIMHGKEIHAYMIATGLKKDDVYANNAVMDMYAKCGSLDEARKVFKTMAHGDVVSWNIMIMGYGMNGNGEEALDLFRRMRSIGVRPDEVTLVGVLSACSRAGLMGPGMDHFSQMKVDYGVNPTIEHYSCVVDMLGRAGDLHGAHKLLLEMPLEPNPVVWRALLSACRVHNDVTLGQEVALKLLELEPSHCGTYVLLSNMYMAQGRHQDVSEVRRAMRRNGVAKTPGCSWIELRSGVHVFLMADRSHPECDRIYEELDVLVGMMRENGYVPKVNLELHDGEGEQIARLLESNG</sequence>
<protein>
    <recommendedName>
        <fullName evidence="5">DYW domain-containing protein</fullName>
    </recommendedName>
</protein>
<evidence type="ECO:0000313" key="3">
    <source>
        <dbReference type="EMBL" id="ERN04270.1"/>
    </source>
</evidence>
<accession>W1PB72</accession>
<dbReference type="PROSITE" id="PS51375">
    <property type="entry name" value="PPR"/>
    <property type="match status" value="6"/>
</dbReference>
<organism evidence="3 4">
    <name type="scientific">Amborella trichopoda</name>
    <dbReference type="NCBI Taxonomy" id="13333"/>
    <lineage>
        <taxon>Eukaryota</taxon>
        <taxon>Viridiplantae</taxon>
        <taxon>Streptophyta</taxon>
        <taxon>Embryophyta</taxon>
        <taxon>Tracheophyta</taxon>
        <taxon>Spermatophyta</taxon>
        <taxon>Magnoliopsida</taxon>
        <taxon>Amborellales</taxon>
        <taxon>Amborellaceae</taxon>
        <taxon>Amborella</taxon>
    </lineage>
</organism>
<feature type="repeat" description="PPR" evidence="2">
    <location>
        <begin position="224"/>
        <end position="258"/>
    </location>
</feature>
<dbReference type="Pfam" id="PF20431">
    <property type="entry name" value="E_motif"/>
    <property type="match status" value="1"/>
</dbReference>
<evidence type="ECO:0008006" key="5">
    <source>
        <dbReference type="Google" id="ProtNLM"/>
    </source>
</evidence>
<dbReference type="InterPro" id="IPR011990">
    <property type="entry name" value="TPR-like_helical_dom_sf"/>
</dbReference>
<gene>
    <name evidence="3" type="ORF">AMTR_s00077p00166950</name>
</gene>
<feature type="repeat" description="PPR" evidence="2">
    <location>
        <begin position="326"/>
        <end position="360"/>
    </location>
</feature>